<dbReference type="CDD" id="cd02394">
    <property type="entry name" value="KH-I_Vigilin_rpt6"/>
    <property type="match status" value="1"/>
</dbReference>
<keyword evidence="6" id="KW-1185">Reference proteome</keyword>
<dbReference type="SMART" id="SM00322">
    <property type="entry name" value="KH"/>
    <property type="match status" value="9"/>
</dbReference>
<dbReference type="Pfam" id="PF00013">
    <property type="entry name" value="KH_1"/>
    <property type="match status" value="6"/>
</dbReference>
<feature type="region of interest" description="Disordered" evidence="3">
    <location>
        <begin position="1189"/>
        <end position="1226"/>
    </location>
</feature>
<gene>
    <name evidence="5" type="ORF">OHK93_000968</name>
</gene>
<feature type="domain" description="K Homology" evidence="4">
    <location>
        <begin position="764"/>
        <end position="827"/>
    </location>
</feature>
<feature type="domain" description="K Homology" evidence="4">
    <location>
        <begin position="929"/>
        <end position="1001"/>
    </location>
</feature>
<feature type="region of interest" description="Disordered" evidence="3">
    <location>
        <begin position="1"/>
        <end position="187"/>
    </location>
</feature>
<evidence type="ECO:0000259" key="4">
    <source>
        <dbReference type="SMART" id="SM00322"/>
    </source>
</evidence>
<dbReference type="Pfam" id="PF22952">
    <property type="entry name" value="KH_11"/>
    <property type="match status" value="1"/>
</dbReference>
<feature type="compositionally biased region" description="Basic and acidic residues" evidence="3">
    <location>
        <begin position="22"/>
        <end position="32"/>
    </location>
</feature>
<dbReference type="CDD" id="cd00105">
    <property type="entry name" value="KH-I"/>
    <property type="match status" value="1"/>
</dbReference>
<dbReference type="InterPro" id="IPR054548">
    <property type="entry name" value="SCP160-like_KH"/>
</dbReference>
<evidence type="ECO:0000256" key="2">
    <source>
        <dbReference type="PROSITE-ProRule" id="PRU00117"/>
    </source>
</evidence>
<evidence type="ECO:0000313" key="5">
    <source>
        <dbReference type="EMBL" id="MDI1489770.1"/>
    </source>
</evidence>
<comment type="caution">
    <text evidence="5">The sequence shown here is derived from an EMBL/GenBank/DDBJ whole genome shotgun (WGS) entry which is preliminary data.</text>
</comment>
<dbReference type="GO" id="GO:0003723">
    <property type="term" value="F:RNA binding"/>
    <property type="evidence" value="ECO:0007669"/>
    <property type="project" value="UniProtKB-UniRule"/>
</dbReference>
<evidence type="ECO:0000256" key="1">
    <source>
        <dbReference type="ARBA" id="ARBA00022737"/>
    </source>
</evidence>
<sequence>MAHEGPSNDGASTSSGGLTAAERLRQKHEAETAHNPTVEDTIDEEDLAHPPPSMLHAAKEPDSSDSIGNGMSTKVMGKQKASEEPSPPPSSRKEKAAAPLNTKSEEAFPSLGSGLKANTTSQAPLAWGSKKPSSIHAGPTDQAGSLHSPDLHSSRASAPTSGVLGPASSNAPLGPTPQGLTMPHQMPMPGKHYEQIQFAPSQILPRNQLKKTLPETLRDFNKRSKAKVDMRTAGNGHIIFEGRGPVDATRQVLKDLAKEIGSKQQVKVPIPVSVRPFVIGKQGAVIQGIQSRTGAKVQLPKNDAPLPPGSLEDDDSRTIDVSIEGDAVAAEMARREIESIINKRTSTVNLRLKEIPAEFFPFLAGPHDAHVRALEEGKDLQIQIPHFHTWSDQAPPQPPSAGFEPQFLPSPSSHIRIAGERLAAQEARGELERRVELLRRQITLRQMQIERGRHQFILDNDNSLHDFLQETGCAIVFPPATEDTETLTITGPLDRIESGTDKAMDLALAMQMSRIDIARQHARAPLGPQAHALALTRYLQHRQAVQQLERQYNAHIALPSNNGGRPDWEIYVKDGKNGMRAKQDILALVNAHPPARIKHVQLDPFFHQHVHQQSARDLEQKLGVVMLKPEADEGSDHIILVYEGIADDPSARELPRQPPSPNEFAVFERALHEAQEHVLNLLAGQQDLRTAPITSPAKFRDRLRKYVEREQQALPARQPPVQVSFDSHPTADGGHLRGPSGAVEELASKIAAFIASEERDELERGHVTSFEFPQKHISHLIGRKGETVNKYREEYDVDIEVKDGKVDIIGPKAKADAARAKIIAFGKQLDDESTHVLKIHPKYHREIIGARGSQVNHLQDKYNVRVQFPRSASSAEDDKSVADEGTEANGTRHRRPNQGPDEVIVKGPSKGANAAKEELLSLLQWTIDNSQTAVVSVAQKQLPSLIGSGGQEMEAIRLETGAQIDIPGKEGADASGRVQIQLKGTKKQVADAKAVFEQRSKAFDDTVTRSIDIDRQYHRTIIGSGGANLRNIIIAAGGSDDRRQHAKTVRFPHHESEGDTIQVTGEKGVVDKIITALESFASQKAGQTTIMLDVAPEKHRLLIGRGGETRKALESQFNVEINIPRISEQGSARSQVKISGQPADVEAAQARILDMIKDVPEETVQIPRQYHHAVSDNGQLFRRLRNQHSVTVDHGDQRPPRKPSMAPQGQMNGSASMPLITDDPDSAHSFSLVEGAPLPAEEGDIPWILKGSPENTAKARAEIEKALKAAEKQGSQVTGYLTLPDPRTYRFIIGHGGSKINEMRKQTGCKITVPRGQTAGGAVEIVGDRHGVEEARDLILQAVNGGGRRQE</sequence>
<dbReference type="Proteomes" id="UP001161017">
    <property type="component" value="Unassembled WGS sequence"/>
</dbReference>
<feature type="domain" description="K Homology" evidence="4">
    <location>
        <begin position="831"/>
        <end position="924"/>
    </location>
</feature>
<feature type="domain" description="K Homology" evidence="4">
    <location>
        <begin position="262"/>
        <end position="342"/>
    </location>
</feature>
<dbReference type="PROSITE" id="PS50084">
    <property type="entry name" value="KH_TYPE_1"/>
    <property type="match status" value="7"/>
</dbReference>
<dbReference type="EMBL" id="JAPUFD010000010">
    <property type="protein sequence ID" value="MDI1489770.1"/>
    <property type="molecule type" value="Genomic_DNA"/>
</dbReference>
<feature type="domain" description="K Homology" evidence="4">
    <location>
        <begin position="1158"/>
        <end position="1268"/>
    </location>
</feature>
<feature type="domain" description="K Homology" evidence="4">
    <location>
        <begin position="1086"/>
        <end position="1157"/>
    </location>
</feature>
<feature type="domain" description="K Homology" evidence="4">
    <location>
        <begin position="346"/>
        <end position="436"/>
    </location>
</feature>
<dbReference type="SUPFAM" id="SSF54791">
    <property type="entry name" value="Eukaryotic type KH-domain (KH-domain type I)"/>
    <property type="match status" value="8"/>
</dbReference>
<feature type="domain" description="K Homology" evidence="4">
    <location>
        <begin position="1275"/>
        <end position="1344"/>
    </location>
</feature>
<proteinExistence type="predicted"/>
<accession>A0AA43QSW8</accession>
<keyword evidence="1" id="KW-0677">Repeat</keyword>
<protein>
    <recommendedName>
        <fullName evidence="4">K Homology domain-containing protein</fullName>
    </recommendedName>
</protein>
<feature type="region of interest" description="Disordered" evidence="3">
    <location>
        <begin position="869"/>
        <end position="903"/>
    </location>
</feature>
<dbReference type="InterPro" id="IPR004088">
    <property type="entry name" value="KH_dom_type_1"/>
</dbReference>
<evidence type="ECO:0000313" key="6">
    <source>
        <dbReference type="Proteomes" id="UP001161017"/>
    </source>
</evidence>
<dbReference type="PANTHER" id="PTHR10288">
    <property type="entry name" value="KH DOMAIN CONTAINING RNA BINDING PROTEIN"/>
    <property type="match status" value="1"/>
</dbReference>
<evidence type="ECO:0000256" key="3">
    <source>
        <dbReference type="SAM" id="MobiDB-lite"/>
    </source>
</evidence>
<name>A0AA43QSW8_9LECA</name>
<dbReference type="CDD" id="cd22450">
    <property type="entry name" value="KH-I_ScSCP160_rpt5"/>
    <property type="match status" value="1"/>
</dbReference>
<dbReference type="InterPro" id="IPR004087">
    <property type="entry name" value="KH_dom"/>
</dbReference>
<keyword evidence="2" id="KW-0694">RNA-binding</keyword>
<dbReference type="Gene3D" id="3.30.1370.10">
    <property type="entry name" value="K Homology domain, type 1"/>
    <property type="match status" value="7"/>
</dbReference>
<feature type="domain" description="K Homology" evidence="4">
    <location>
        <begin position="1005"/>
        <end position="1082"/>
    </location>
</feature>
<dbReference type="InterPro" id="IPR036612">
    <property type="entry name" value="KH_dom_type_1_sf"/>
</dbReference>
<reference evidence="5" key="1">
    <citation type="journal article" date="2023" name="Genome Biol. Evol.">
        <title>First Whole Genome Sequence and Flow Cytometry Genome Size Data for the Lichen-Forming Fungus Ramalina farinacea (Ascomycota).</title>
        <authorList>
            <person name="Llewellyn T."/>
            <person name="Mian S."/>
            <person name="Hill R."/>
            <person name="Leitch I.J."/>
            <person name="Gaya E."/>
        </authorList>
    </citation>
    <scope>NUCLEOTIDE SEQUENCE</scope>
    <source>
        <strain evidence="5">LIQ254RAFAR</strain>
    </source>
</reference>
<organism evidence="5 6">
    <name type="scientific">Ramalina farinacea</name>
    <dbReference type="NCBI Taxonomy" id="258253"/>
    <lineage>
        <taxon>Eukaryota</taxon>
        <taxon>Fungi</taxon>
        <taxon>Dikarya</taxon>
        <taxon>Ascomycota</taxon>
        <taxon>Pezizomycotina</taxon>
        <taxon>Lecanoromycetes</taxon>
        <taxon>OSLEUM clade</taxon>
        <taxon>Lecanoromycetidae</taxon>
        <taxon>Lecanorales</taxon>
        <taxon>Lecanorineae</taxon>
        <taxon>Ramalinaceae</taxon>
        <taxon>Ramalina</taxon>
    </lineage>
</organism>